<dbReference type="Gramene" id="rna-AYBTSS11_LOCUS5154">
    <property type="protein sequence ID" value="CAJ1931258.1"/>
    <property type="gene ID" value="gene-AYBTSS11_LOCUS5154"/>
</dbReference>
<evidence type="ECO:0000256" key="1">
    <source>
        <dbReference type="ARBA" id="ARBA00022737"/>
    </source>
</evidence>
<dbReference type="InterPro" id="IPR004087">
    <property type="entry name" value="KH_dom"/>
</dbReference>
<dbReference type="Proteomes" id="UP001189624">
    <property type="component" value="Chromosome 2"/>
</dbReference>
<feature type="compositionally biased region" description="Polar residues" evidence="3">
    <location>
        <begin position="84"/>
        <end position="95"/>
    </location>
</feature>
<dbReference type="PANTHER" id="PTHR10288">
    <property type="entry name" value="KH DOMAIN CONTAINING RNA BINDING PROTEIN"/>
    <property type="match status" value="1"/>
</dbReference>
<evidence type="ECO:0000256" key="3">
    <source>
        <dbReference type="SAM" id="MobiDB-lite"/>
    </source>
</evidence>
<feature type="region of interest" description="Disordered" evidence="3">
    <location>
        <begin position="559"/>
        <end position="586"/>
    </location>
</feature>
<dbReference type="AlphaFoldDB" id="A0AA86RUY5"/>
<feature type="domain" description="K Homology" evidence="4">
    <location>
        <begin position="447"/>
        <end position="542"/>
    </location>
</feature>
<feature type="region of interest" description="Disordered" evidence="3">
    <location>
        <begin position="68"/>
        <end position="95"/>
    </location>
</feature>
<dbReference type="GO" id="GO:0003723">
    <property type="term" value="F:RNA binding"/>
    <property type="evidence" value="ECO:0007669"/>
    <property type="project" value="UniProtKB-UniRule"/>
</dbReference>
<dbReference type="SUPFAM" id="SSF54791">
    <property type="entry name" value="Eukaryotic type KH-domain (KH-domain type I)"/>
    <property type="match status" value="5"/>
</dbReference>
<evidence type="ECO:0000313" key="6">
    <source>
        <dbReference type="Proteomes" id="UP001189624"/>
    </source>
</evidence>
<protein>
    <recommendedName>
        <fullName evidence="4">K Homology domain-containing protein</fullName>
    </recommendedName>
</protein>
<feature type="region of interest" description="Disordered" evidence="3">
    <location>
        <begin position="286"/>
        <end position="309"/>
    </location>
</feature>
<evidence type="ECO:0000256" key="2">
    <source>
        <dbReference type="PROSITE-ProRule" id="PRU00117"/>
    </source>
</evidence>
<dbReference type="InterPro" id="IPR004088">
    <property type="entry name" value="KH_dom_type_1"/>
</dbReference>
<dbReference type="EMBL" id="OY731399">
    <property type="protein sequence ID" value="CAJ1931258.1"/>
    <property type="molecule type" value="Genomic_DNA"/>
</dbReference>
<keyword evidence="2" id="KW-0694">RNA-binding</keyword>
<name>A0AA86RUY5_9FABA</name>
<accession>A0AA86RUY5</accession>
<feature type="domain" description="K Homology" evidence="4">
    <location>
        <begin position="348"/>
        <end position="428"/>
    </location>
</feature>
<reference evidence="5" key="1">
    <citation type="submission" date="2023-10" db="EMBL/GenBank/DDBJ databases">
        <authorList>
            <person name="Domelevo Entfellner J.-B."/>
        </authorList>
    </citation>
    <scope>NUCLEOTIDE SEQUENCE</scope>
</reference>
<feature type="domain" description="K Homology" evidence="4">
    <location>
        <begin position="108"/>
        <end position="190"/>
    </location>
</feature>
<organism evidence="5 6">
    <name type="scientific">Sphenostylis stenocarpa</name>
    <dbReference type="NCBI Taxonomy" id="92480"/>
    <lineage>
        <taxon>Eukaryota</taxon>
        <taxon>Viridiplantae</taxon>
        <taxon>Streptophyta</taxon>
        <taxon>Embryophyta</taxon>
        <taxon>Tracheophyta</taxon>
        <taxon>Spermatophyta</taxon>
        <taxon>Magnoliopsida</taxon>
        <taxon>eudicotyledons</taxon>
        <taxon>Gunneridae</taxon>
        <taxon>Pentapetalae</taxon>
        <taxon>rosids</taxon>
        <taxon>fabids</taxon>
        <taxon>Fabales</taxon>
        <taxon>Fabaceae</taxon>
        <taxon>Papilionoideae</taxon>
        <taxon>50 kb inversion clade</taxon>
        <taxon>NPAAA clade</taxon>
        <taxon>indigoferoid/millettioid clade</taxon>
        <taxon>Phaseoleae</taxon>
        <taxon>Sphenostylis</taxon>
    </lineage>
</organism>
<dbReference type="SMART" id="SM00322">
    <property type="entry name" value="KH"/>
    <property type="match status" value="5"/>
</dbReference>
<feature type="domain" description="K Homology" evidence="4">
    <location>
        <begin position="622"/>
        <end position="692"/>
    </location>
</feature>
<feature type="domain" description="K Homology" evidence="4">
    <location>
        <begin position="209"/>
        <end position="281"/>
    </location>
</feature>
<evidence type="ECO:0000259" key="4">
    <source>
        <dbReference type="SMART" id="SM00322"/>
    </source>
</evidence>
<evidence type="ECO:0000313" key="5">
    <source>
        <dbReference type="EMBL" id="CAJ1931258.1"/>
    </source>
</evidence>
<dbReference type="PROSITE" id="PS50084">
    <property type="entry name" value="KH_TYPE_1"/>
    <property type="match status" value="5"/>
</dbReference>
<dbReference type="CDD" id="cd22462">
    <property type="entry name" value="KH-I_HEN4_like_rpt5"/>
    <property type="match status" value="1"/>
</dbReference>
<dbReference type="CDD" id="cd22460">
    <property type="entry name" value="KH-I_PEPPER_rpt2_like"/>
    <property type="match status" value="1"/>
</dbReference>
<dbReference type="Gene3D" id="3.30.1370.10">
    <property type="entry name" value="K Homology domain, type 1"/>
    <property type="match status" value="5"/>
</dbReference>
<keyword evidence="1" id="KW-0677">Repeat</keyword>
<proteinExistence type="predicted"/>
<keyword evidence="6" id="KW-1185">Reference proteome</keyword>
<feature type="compositionally biased region" description="Low complexity" evidence="3">
    <location>
        <begin position="286"/>
        <end position="308"/>
    </location>
</feature>
<sequence length="697" mass="74760">MASDAVKEDEERVLLTEEEWFVAEAMEKLGRPECFGPRRFRYRGSPSAKAHSIIYTGPTLEPLRQAMQDPTTSDADHRHHHETTSSFKRATAATTHRSKRPVFKVLPGQIAFRLVCHASIVGGLIGSSGSIVSQLRRETACKIHCEDSLSSGEDRVILVIGSLSPLKGLQLGDGEVDVSNAQEAVVRVFERVWELEAEKGVNSNRAVNGEVFSKLLAHTSQIGAVVGKGGKNITAIRNSSGAKVRVCPPPHCAAKDEELVQITGGIFAVKKALIAVSRCLQDCPPLSKSPVSSSTPTVSSSDRSSSDPNAELFPHLNSLLTSMEGLSVYERTTNSNETSGRDPKGAEHEVVFRLLCSNNVAGSVIGKRGAIVRALESKTGASIIFAAPLSEFSERIVTISAVEHWLLFIQSLESCNSPAQDAVILVFARIIEDHIGKGFLPVSSMESPVTSRLLVAKSTVNCLSGNEGQAISELKEVTGADVQILHGEPVPNGATDDDVVVQVHLLGTWDLADNKYLIMLHWITGGYRCVQNALSAITCRIRDNILNNEVVAQARPKSNWKVNKDPGKGKPFNRGKSANTSGRFQPRNAGLHAETISQNGELHTGLSENLERGRGNMLATVTNTTVEIVVSEHVFGSVYGEGGGNLDQIRQISGATVTVYDPSVGTSGGKVVISGTPDQTFAAQSLLQAFIQTGQVS</sequence>
<dbReference type="Pfam" id="PF00013">
    <property type="entry name" value="KH_1"/>
    <property type="match status" value="5"/>
</dbReference>
<dbReference type="InterPro" id="IPR036612">
    <property type="entry name" value="KH_dom_type_1_sf"/>
</dbReference>
<gene>
    <name evidence="5" type="ORF">AYBTSS11_LOCUS5154</name>
</gene>